<feature type="signal peptide" evidence="1">
    <location>
        <begin position="1"/>
        <end position="27"/>
    </location>
</feature>
<evidence type="ECO:0000256" key="1">
    <source>
        <dbReference type="SAM" id="SignalP"/>
    </source>
</evidence>
<evidence type="ECO:0008006" key="3">
    <source>
        <dbReference type="Google" id="ProtNLM"/>
    </source>
</evidence>
<organism evidence="2">
    <name type="scientific">Rhizochromulina marina</name>
    <dbReference type="NCBI Taxonomy" id="1034831"/>
    <lineage>
        <taxon>Eukaryota</taxon>
        <taxon>Sar</taxon>
        <taxon>Stramenopiles</taxon>
        <taxon>Ochrophyta</taxon>
        <taxon>Dictyochophyceae</taxon>
        <taxon>Rhizochromulinales</taxon>
        <taxon>Rhizochromulina</taxon>
    </lineage>
</organism>
<dbReference type="SUPFAM" id="SSF53335">
    <property type="entry name" value="S-adenosyl-L-methionine-dependent methyltransferases"/>
    <property type="match status" value="1"/>
</dbReference>
<reference evidence="2" key="1">
    <citation type="submission" date="2021-01" db="EMBL/GenBank/DDBJ databases">
        <authorList>
            <person name="Corre E."/>
            <person name="Pelletier E."/>
            <person name="Niang G."/>
            <person name="Scheremetjew M."/>
            <person name="Finn R."/>
            <person name="Kale V."/>
            <person name="Holt S."/>
            <person name="Cochrane G."/>
            <person name="Meng A."/>
            <person name="Brown T."/>
            <person name="Cohen L."/>
        </authorList>
    </citation>
    <scope>NUCLEOTIDE SEQUENCE</scope>
    <source>
        <strain evidence="2">CCMP1243</strain>
    </source>
</reference>
<dbReference type="EMBL" id="HBHJ01015650">
    <property type="protein sequence ID" value="CAD9687369.1"/>
    <property type="molecule type" value="Transcribed_RNA"/>
</dbReference>
<dbReference type="InterPro" id="IPR008884">
    <property type="entry name" value="TylF_MeTrfase"/>
</dbReference>
<protein>
    <recommendedName>
        <fullName evidence="3">Macrocin O-methyltransferase</fullName>
    </recommendedName>
</protein>
<dbReference type="Pfam" id="PF05711">
    <property type="entry name" value="TylF"/>
    <property type="match status" value="1"/>
</dbReference>
<gene>
    <name evidence="2" type="ORF">RMAR1173_LOCUS10390</name>
</gene>
<dbReference type="AlphaFoldDB" id="A0A7S2S292"/>
<dbReference type="PANTHER" id="PTHR40036:SF1">
    <property type="entry name" value="MACROCIN O-METHYLTRANSFERASE"/>
    <property type="match status" value="1"/>
</dbReference>
<proteinExistence type="predicted"/>
<accession>A0A7S2S292</accession>
<feature type="chain" id="PRO_5030917159" description="Macrocin O-methyltransferase" evidence="1">
    <location>
        <begin position="28"/>
        <end position="519"/>
    </location>
</feature>
<dbReference type="PANTHER" id="PTHR40036">
    <property type="entry name" value="MACROCIN O-METHYLTRANSFERASE"/>
    <property type="match status" value="1"/>
</dbReference>
<dbReference type="Gene3D" id="3.40.50.150">
    <property type="entry name" value="Vaccinia Virus protein VP39"/>
    <property type="match status" value="1"/>
</dbReference>
<name>A0A7S2S292_9STRA</name>
<keyword evidence="1" id="KW-0732">Signal</keyword>
<sequence length="519" mass="56242">MARFHGGFRRAVPWFLAAVIGFWSVEGQDMVQDVYVRFDSPERASCAPVGGDVLVRWRVVVAGDEASARRFLAEHQGSETCLAVGSDGSPHCVPFTSSEAISVSHLPSGCHTFLGWWRSANHSLVSTATSTSFAMGPGCPHTCSQPPGAADLAQIFPPNSRTGGYVQPGSLGAPCMDGCCEGDLPTALCPANASMPPCSECMLRTSPPRLDLPPLPLPEGASAGLWQGALNLALRHMAVVRETVLHSAFEDVEAADFDSLQALTMVERPRIDHLHALVQDVVARDVPGDFLEAGCWRGGVSLFAAVALATYDGLLPPERRRHRKAWLADSFEGIPAVDVETFPADGIHSGADGILILKENSIERVLRAARALGVEDSTIEILPGFFANSLPRAIQSGRFENHSFCILRLDGDLYQSTLESLHYLYPFLATGGHVVVDDFTDWRGTRQAVLDFRATHSIRTPLQLVWHEHGKQVRGVWWTKSKHETVDGAGHSGAYDPLSSSFTYGRTTFPPSSSHRESL</sequence>
<dbReference type="InterPro" id="IPR029063">
    <property type="entry name" value="SAM-dependent_MTases_sf"/>
</dbReference>
<evidence type="ECO:0000313" key="2">
    <source>
        <dbReference type="EMBL" id="CAD9687369.1"/>
    </source>
</evidence>